<dbReference type="Pfam" id="PF00201">
    <property type="entry name" value="UDPGT"/>
    <property type="match status" value="1"/>
</dbReference>
<protein>
    <recommendedName>
        <fullName evidence="2">glucuronosyltransferase</fullName>
        <ecNumber evidence="2">2.4.1.17</ecNumber>
    </recommendedName>
</protein>
<accession>A0A1I8BN24</accession>
<dbReference type="AlphaFoldDB" id="A0A1I8BN24"/>
<comment type="catalytic activity">
    <reaction evidence="5">
        <text>glucuronate acceptor + UDP-alpha-D-glucuronate = acceptor beta-D-glucuronoside + UDP + H(+)</text>
        <dbReference type="Rhea" id="RHEA:21032"/>
        <dbReference type="ChEBI" id="CHEBI:15378"/>
        <dbReference type="ChEBI" id="CHEBI:58052"/>
        <dbReference type="ChEBI" id="CHEBI:58223"/>
        <dbReference type="ChEBI" id="CHEBI:132367"/>
        <dbReference type="ChEBI" id="CHEBI:132368"/>
        <dbReference type="EC" id="2.4.1.17"/>
    </reaction>
</comment>
<dbReference type="InterPro" id="IPR050271">
    <property type="entry name" value="UDP-glycosyltransferase"/>
</dbReference>
<evidence type="ECO:0000313" key="7">
    <source>
        <dbReference type="WBParaSite" id="MhA1_Contig34.frz3.gene13"/>
    </source>
</evidence>
<dbReference type="WBParaSite" id="MhA1_Contig34.frz3.gene13">
    <property type="protein sequence ID" value="MhA1_Contig34.frz3.gene13"/>
    <property type="gene ID" value="MhA1_Contig34.frz3.gene13"/>
</dbReference>
<evidence type="ECO:0000256" key="2">
    <source>
        <dbReference type="ARBA" id="ARBA00012544"/>
    </source>
</evidence>
<dbReference type="GO" id="GO:0015020">
    <property type="term" value="F:glucuronosyltransferase activity"/>
    <property type="evidence" value="ECO:0007669"/>
    <property type="project" value="UniProtKB-EC"/>
</dbReference>
<evidence type="ECO:0000256" key="5">
    <source>
        <dbReference type="ARBA" id="ARBA00047475"/>
    </source>
</evidence>
<evidence type="ECO:0000256" key="1">
    <source>
        <dbReference type="ARBA" id="ARBA00009995"/>
    </source>
</evidence>
<keyword evidence="6" id="KW-1185">Reference proteome</keyword>
<reference evidence="7" key="1">
    <citation type="submission" date="2016-11" db="UniProtKB">
        <authorList>
            <consortium name="WormBaseParasite"/>
        </authorList>
    </citation>
    <scope>IDENTIFICATION</scope>
</reference>
<evidence type="ECO:0000256" key="3">
    <source>
        <dbReference type="ARBA" id="ARBA00022676"/>
    </source>
</evidence>
<organism evidence="6 7">
    <name type="scientific">Meloidogyne hapla</name>
    <name type="common">Root-knot nematode worm</name>
    <dbReference type="NCBI Taxonomy" id="6305"/>
    <lineage>
        <taxon>Eukaryota</taxon>
        <taxon>Metazoa</taxon>
        <taxon>Ecdysozoa</taxon>
        <taxon>Nematoda</taxon>
        <taxon>Chromadorea</taxon>
        <taxon>Rhabditida</taxon>
        <taxon>Tylenchina</taxon>
        <taxon>Tylenchomorpha</taxon>
        <taxon>Tylenchoidea</taxon>
        <taxon>Meloidogynidae</taxon>
        <taxon>Meloidogyninae</taxon>
        <taxon>Meloidogyne</taxon>
    </lineage>
</organism>
<dbReference type="InterPro" id="IPR002213">
    <property type="entry name" value="UDP_glucos_trans"/>
</dbReference>
<name>A0A1I8BN24_MELHA</name>
<evidence type="ECO:0000313" key="6">
    <source>
        <dbReference type="Proteomes" id="UP000095281"/>
    </source>
</evidence>
<dbReference type="SUPFAM" id="SSF53756">
    <property type="entry name" value="UDP-Glycosyltransferase/glycogen phosphorylase"/>
    <property type="match status" value="1"/>
</dbReference>
<proteinExistence type="inferred from homology"/>
<sequence>MLLIKAQKNVKCFVTDGSQNNINEALYTGVPLFVIPSTSDQHFNARLIKFMDVGIVVLREDFIADFSTTFGELMK</sequence>
<dbReference type="Gene3D" id="3.40.50.2000">
    <property type="entry name" value="Glycogen Phosphorylase B"/>
    <property type="match status" value="1"/>
</dbReference>
<dbReference type="Proteomes" id="UP000095281">
    <property type="component" value="Unplaced"/>
</dbReference>
<dbReference type="EC" id="2.4.1.17" evidence="2"/>
<evidence type="ECO:0000256" key="4">
    <source>
        <dbReference type="ARBA" id="ARBA00022679"/>
    </source>
</evidence>
<dbReference type="PANTHER" id="PTHR48043">
    <property type="entry name" value="EG:EG0003.4 PROTEIN-RELATED"/>
    <property type="match status" value="1"/>
</dbReference>
<keyword evidence="3" id="KW-0328">Glycosyltransferase</keyword>
<keyword evidence="4" id="KW-0808">Transferase</keyword>
<comment type="similarity">
    <text evidence="1">Belongs to the UDP-glycosyltransferase family.</text>
</comment>
<dbReference type="PANTHER" id="PTHR48043:SF145">
    <property type="entry name" value="FI06409P-RELATED"/>
    <property type="match status" value="1"/>
</dbReference>